<dbReference type="HOGENOM" id="CLU_334810_0_0_1"/>
<feature type="domain" description="GmrSD restriction endonucleases N-terminal" evidence="3">
    <location>
        <begin position="141"/>
        <end position="325"/>
    </location>
</feature>
<evidence type="ECO:0000256" key="1">
    <source>
        <dbReference type="SAM" id="MobiDB-lite"/>
    </source>
</evidence>
<dbReference type="Pfam" id="PF03235">
    <property type="entry name" value="GmrSD_N"/>
    <property type="match status" value="1"/>
</dbReference>
<gene>
    <name evidence="4" type="ORF">THAPSDRAFT_22952</name>
</gene>
<reference evidence="4 5" key="1">
    <citation type="journal article" date="2004" name="Science">
        <title>The genome of the diatom Thalassiosira pseudonana: ecology, evolution, and metabolism.</title>
        <authorList>
            <person name="Armbrust E.V."/>
            <person name="Berges J.A."/>
            <person name="Bowler C."/>
            <person name="Green B.R."/>
            <person name="Martinez D."/>
            <person name="Putnam N.H."/>
            <person name="Zhou S."/>
            <person name="Allen A.E."/>
            <person name="Apt K.E."/>
            <person name="Bechner M."/>
            <person name="Brzezinski M.A."/>
            <person name="Chaal B.K."/>
            <person name="Chiovitti A."/>
            <person name="Davis A.K."/>
            <person name="Demarest M.S."/>
            <person name="Detter J.C."/>
            <person name="Glavina T."/>
            <person name="Goodstein D."/>
            <person name="Hadi M.Z."/>
            <person name="Hellsten U."/>
            <person name="Hildebrand M."/>
            <person name="Jenkins B.D."/>
            <person name="Jurka J."/>
            <person name="Kapitonov V.V."/>
            <person name="Kroger N."/>
            <person name="Lau W.W."/>
            <person name="Lane T.W."/>
            <person name="Larimer F.W."/>
            <person name="Lippmeier J.C."/>
            <person name="Lucas S."/>
            <person name="Medina M."/>
            <person name="Montsant A."/>
            <person name="Obornik M."/>
            <person name="Parker M.S."/>
            <person name="Palenik B."/>
            <person name="Pazour G.J."/>
            <person name="Richardson P.M."/>
            <person name="Rynearson T.A."/>
            <person name="Saito M.A."/>
            <person name="Schwartz D.C."/>
            <person name="Thamatrakoln K."/>
            <person name="Valentin K."/>
            <person name="Vardi A."/>
            <person name="Wilkerson F.P."/>
            <person name="Rokhsar D.S."/>
        </authorList>
    </citation>
    <scope>NUCLEOTIDE SEQUENCE [LARGE SCALE GENOMIC DNA]</scope>
    <source>
        <strain evidence="4 5">CCMP1335</strain>
    </source>
</reference>
<protein>
    <recommendedName>
        <fullName evidence="3">GmrSD restriction endonucleases N-terminal domain-containing protein</fullName>
    </recommendedName>
</protein>
<feature type="signal peptide" evidence="2">
    <location>
        <begin position="1"/>
        <end position="26"/>
    </location>
</feature>
<feature type="chain" id="PRO_5002866299" description="GmrSD restriction endonucleases N-terminal domain-containing protein" evidence="2">
    <location>
        <begin position="27"/>
        <end position="853"/>
    </location>
</feature>
<dbReference type="Proteomes" id="UP000001449">
    <property type="component" value="Chromosome 6"/>
</dbReference>
<keyword evidence="5" id="KW-1185">Reference proteome</keyword>
<accession>B8C4X2</accession>
<dbReference type="PaxDb" id="35128-Thaps22952"/>
<name>B8C4X2_THAPS</name>
<evidence type="ECO:0000313" key="5">
    <source>
        <dbReference type="Proteomes" id="UP000001449"/>
    </source>
</evidence>
<dbReference type="AlphaFoldDB" id="B8C4X2"/>
<dbReference type="InParanoid" id="B8C4X2"/>
<dbReference type="EMBL" id="CM000643">
    <property type="protein sequence ID" value="EED91020.1"/>
    <property type="molecule type" value="Genomic_DNA"/>
</dbReference>
<dbReference type="KEGG" id="tps:THAPSDRAFT_22952"/>
<dbReference type="GeneID" id="7448364"/>
<organism evidence="4 5">
    <name type="scientific">Thalassiosira pseudonana</name>
    <name type="common">Marine diatom</name>
    <name type="synonym">Cyclotella nana</name>
    <dbReference type="NCBI Taxonomy" id="35128"/>
    <lineage>
        <taxon>Eukaryota</taxon>
        <taxon>Sar</taxon>
        <taxon>Stramenopiles</taxon>
        <taxon>Ochrophyta</taxon>
        <taxon>Bacillariophyta</taxon>
        <taxon>Coscinodiscophyceae</taxon>
        <taxon>Thalassiosirophycidae</taxon>
        <taxon>Thalassiosirales</taxon>
        <taxon>Thalassiosiraceae</taxon>
        <taxon>Thalassiosira</taxon>
    </lineage>
</organism>
<reference evidence="4 5" key="2">
    <citation type="journal article" date="2008" name="Nature">
        <title>The Phaeodactylum genome reveals the evolutionary history of diatom genomes.</title>
        <authorList>
            <person name="Bowler C."/>
            <person name="Allen A.E."/>
            <person name="Badger J.H."/>
            <person name="Grimwood J."/>
            <person name="Jabbari K."/>
            <person name="Kuo A."/>
            <person name="Maheswari U."/>
            <person name="Martens C."/>
            <person name="Maumus F."/>
            <person name="Otillar R.P."/>
            <person name="Rayko E."/>
            <person name="Salamov A."/>
            <person name="Vandepoele K."/>
            <person name="Beszteri B."/>
            <person name="Gruber A."/>
            <person name="Heijde M."/>
            <person name="Katinka M."/>
            <person name="Mock T."/>
            <person name="Valentin K."/>
            <person name="Verret F."/>
            <person name="Berges J.A."/>
            <person name="Brownlee C."/>
            <person name="Cadoret J.P."/>
            <person name="Chiovitti A."/>
            <person name="Choi C.J."/>
            <person name="Coesel S."/>
            <person name="De Martino A."/>
            <person name="Detter J.C."/>
            <person name="Durkin C."/>
            <person name="Falciatore A."/>
            <person name="Fournet J."/>
            <person name="Haruta M."/>
            <person name="Huysman M.J."/>
            <person name="Jenkins B.D."/>
            <person name="Jiroutova K."/>
            <person name="Jorgensen R.E."/>
            <person name="Joubert Y."/>
            <person name="Kaplan A."/>
            <person name="Kroger N."/>
            <person name="Kroth P.G."/>
            <person name="La Roche J."/>
            <person name="Lindquist E."/>
            <person name="Lommer M."/>
            <person name="Martin-Jezequel V."/>
            <person name="Lopez P.J."/>
            <person name="Lucas S."/>
            <person name="Mangogna M."/>
            <person name="McGinnis K."/>
            <person name="Medlin L.K."/>
            <person name="Montsant A."/>
            <person name="Oudot-Le Secq M.P."/>
            <person name="Napoli C."/>
            <person name="Obornik M."/>
            <person name="Parker M.S."/>
            <person name="Petit J.L."/>
            <person name="Porcel B.M."/>
            <person name="Poulsen N."/>
            <person name="Robison M."/>
            <person name="Rychlewski L."/>
            <person name="Rynearson T.A."/>
            <person name="Schmutz J."/>
            <person name="Shapiro H."/>
            <person name="Siaut M."/>
            <person name="Stanley M."/>
            <person name="Sussman M.R."/>
            <person name="Taylor A.R."/>
            <person name="Vardi A."/>
            <person name="von Dassow P."/>
            <person name="Vyverman W."/>
            <person name="Willis A."/>
            <person name="Wyrwicz L.S."/>
            <person name="Rokhsar D.S."/>
            <person name="Weissenbach J."/>
            <person name="Armbrust E.V."/>
            <person name="Green B.R."/>
            <person name="Van de Peer Y."/>
            <person name="Grigoriev I.V."/>
        </authorList>
    </citation>
    <scope>NUCLEOTIDE SEQUENCE [LARGE SCALE GENOMIC DNA]</scope>
    <source>
        <strain evidence="4 5">CCMP1335</strain>
    </source>
</reference>
<keyword evidence="2" id="KW-0732">Signal</keyword>
<dbReference type="eggNOG" id="ENOG502QY3S">
    <property type="taxonomic scope" value="Eukaryota"/>
</dbReference>
<evidence type="ECO:0000256" key="2">
    <source>
        <dbReference type="SAM" id="SignalP"/>
    </source>
</evidence>
<dbReference type="RefSeq" id="XP_002290913.1">
    <property type="nucleotide sequence ID" value="XM_002290877.1"/>
</dbReference>
<sequence length="853" mass="94641">MVLPSPCLLQLCYFLIASTRTGGVLAFTPSVSESTLLSKSSFSSATSTSSIHQLQITHEQQRQWHHRHRQYSQRQPSTSLFATSDNPAPLPFFAAPAFPSSSSTTTTTTTSPQSATVTLRLPLGTLFDGRDYIFVTETNVRGYEWTVKEVDVLLEDLMDAALGKLGGKPAGGGKKGTAVDTTVEDIEVIDGMAKNNQALTTDFELSQIVLVPTSDWDSSLLGLGNRYDVYDGQQRLVTLNLLLAGLRDSFQCEADDLCDVGTGVGEGASKGGKRAVALAATALEISSMLVPTKVRKEDVVRITLRKRDNVLLEKILMGEGGSSQGLEETDGEVAPTQPFSKMTQKQLSELLSPLSMANTRILQNFLHMTDRLSLLTTRERLRLLDYIVERVYLLVCIPETSRIARNIVMSQGRKGMDNEPIDDFKGLVCFRYTLQEEDMYQTFDEWDALAAEPSTSILNGEASTEESSKTTAVGRDTISSACLLRASAALRTKIRSRGGDEVYEWERWLRQELWLENHRLSHQQEQKKSKQTQSDVQPWQGKDFFTREIEPAAIALHKFRNGQFDEFNFLSQKGKQKLDCKKRDTVIAGLNFLRDVTTAVSSAKEAEIVVLELLLRAEKEVAGDGTMLSRYIDEFLPLIEAWTLWMAVARPSPMQRHARVFALLDAMDDFDSVVGTSFVDEDVKSLKGSIDEYKFGATVGGKKLATALLKRLNAYMMLHLGDTIPENIDATAAELILPEKISKGSDWERIWHEVDRSQEENDQQLYCIGNMALVSTQPTGKGSAKKGGKKTKKADAASWEHKKQSYAKEPWPLTFQLGEPLGESSEWDGGAISDRQIQVLDLVGHAMLSSKDD</sequence>
<feature type="region of interest" description="Disordered" evidence="1">
    <location>
        <begin position="778"/>
        <end position="805"/>
    </location>
</feature>
<evidence type="ECO:0000259" key="3">
    <source>
        <dbReference type="Pfam" id="PF03235"/>
    </source>
</evidence>
<dbReference type="PANTHER" id="PTHR35149">
    <property type="entry name" value="SLL5132 PROTEIN"/>
    <property type="match status" value="1"/>
</dbReference>
<feature type="compositionally biased region" description="Basic and acidic residues" evidence="1">
    <location>
        <begin position="793"/>
        <end position="803"/>
    </location>
</feature>
<proteinExistence type="predicted"/>
<dbReference type="OMA" id="VCIPETS"/>
<dbReference type="PANTHER" id="PTHR35149:SF2">
    <property type="entry name" value="DUF262 DOMAIN-CONTAINING PROTEIN"/>
    <property type="match status" value="1"/>
</dbReference>
<feature type="compositionally biased region" description="Basic residues" evidence="1">
    <location>
        <begin position="783"/>
        <end position="792"/>
    </location>
</feature>
<evidence type="ECO:0000313" key="4">
    <source>
        <dbReference type="EMBL" id="EED91020.1"/>
    </source>
</evidence>
<dbReference type="InterPro" id="IPR004919">
    <property type="entry name" value="GmrSD_N"/>
</dbReference>